<dbReference type="GO" id="GO:0016491">
    <property type="term" value="F:oxidoreductase activity"/>
    <property type="evidence" value="ECO:0007669"/>
    <property type="project" value="UniProtKB-KW"/>
</dbReference>
<evidence type="ECO:0000256" key="2">
    <source>
        <dbReference type="ARBA" id="ARBA00023002"/>
    </source>
</evidence>
<evidence type="ECO:0000313" key="6">
    <source>
        <dbReference type="Proteomes" id="UP000002979"/>
    </source>
</evidence>
<keyword evidence="1" id="KW-0285">Flavoprotein</keyword>
<dbReference type="EMBL" id="AAVN02000012">
    <property type="protein sequence ID" value="EBA38666.1"/>
    <property type="molecule type" value="Genomic_DNA"/>
</dbReference>
<feature type="domain" description="FAD-dependent oxidoreductase 2 FAD-binding" evidence="3">
    <location>
        <begin position="150"/>
        <end position="186"/>
    </location>
</feature>
<dbReference type="InterPro" id="IPR049516">
    <property type="entry name" value="FAD-depend_C"/>
</dbReference>
<dbReference type="Gene3D" id="3.30.70.2700">
    <property type="match status" value="1"/>
</dbReference>
<dbReference type="AlphaFoldDB" id="A4ECQ6"/>
<protein>
    <submittedName>
        <fullName evidence="5">FAD dependent oxidoreductase</fullName>
    </submittedName>
</protein>
<dbReference type="InterPro" id="IPR028348">
    <property type="entry name" value="FAD-binding_protein"/>
</dbReference>
<dbReference type="Pfam" id="PF21688">
    <property type="entry name" value="FAD-depend_C"/>
    <property type="match status" value="1"/>
</dbReference>
<gene>
    <name evidence="5" type="ORF">COLAER_02239</name>
</gene>
<keyword evidence="2" id="KW-0560">Oxidoreductase</keyword>
<dbReference type="PANTHER" id="PTHR42842:SF3">
    <property type="entry name" value="FAD_NAD(P)-BINDING OXIDOREDUCTASE FAMILY PROTEIN"/>
    <property type="match status" value="1"/>
</dbReference>
<dbReference type="PANTHER" id="PTHR42842">
    <property type="entry name" value="FAD/NAD(P)-BINDING OXIDOREDUCTASE"/>
    <property type="match status" value="1"/>
</dbReference>
<evidence type="ECO:0000259" key="4">
    <source>
        <dbReference type="Pfam" id="PF21688"/>
    </source>
</evidence>
<reference evidence="5 6" key="2">
    <citation type="submission" date="2007-04" db="EMBL/GenBank/DDBJ databases">
        <authorList>
            <person name="Fulton L."/>
            <person name="Clifton S."/>
            <person name="Fulton B."/>
            <person name="Xu J."/>
            <person name="Minx P."/>
            <person name="Mardis E.R."/>
            <person name="Wilson R.K."/>
        </authorList>
    </citation>
    <scope>NUCLEOTIDE SEQUENCE [LARGE SCALE GENOMIC DNA]</scope>
    <source>
        <strain evidence="6">ATCC 25986 / DSM 3979 / JCM 10188 / KCTC 3647 / NCTC 11838 / VPI 1003</strain>
    </source>
</reference>
<sequence length="585" mass="62479">MALGHSRCKQPVAAQSIIKNAFGPSGIPDGLFLASKETSMIEITQFNASLDEAGDENACLIVGKRVAKRILRCKDSEIKSIELHRKSIDARKKRDVHFILSFRVELTSPHLEREAVDSVAERDRSRVRAIEDDEPSFPSPVSDAPQERPVVVGAGCAGLFAALTLAKAGLKPLLIERGDPAFRRSQAIDLFLKERILDPESNIQFGLGGAGTFSDGKLNTGTKNPAHRLILETFVEAGAPRDILWDAKPHIGSDILPKVVTAISQRIEQLGGVVRYRTKLVDIRIDASGAITGIDVQSSQDAAYEPIETKHLILACGHSARDIFELLKDHNVALAQKTFAMGVRIEHPQRDINRAQYGASAGHPALGAAPYKLVAHLPNGRSVFSFCMCPGGQVVAASSEPCHLCVNGASLNARDGRNANAALLVNVTPEDLPNDDPLAGIELQRACEAAAYRLGGSNWNAPAQLVGDFLAGRASKAPGKVKPTYPLGVTWTAIDEALPQHIVESLRLGLPLLGKKLRGYDRPDAVLTGVETRSSSPVTVTRDRACHAVSTPGLYPCGEGAGYAGGIMSAATDGIRCAEALIADL</sequence>
<dbReference type="PIRSF" id="PIRSF038984">
    <property type="entry name" value="FAD_binding_protein"/>
    <property type="match status" value="1"/>
</dbReference>
<dbReference type="SUPFAM" id="SSF51905">
    <property type="entry name" value="FAD/NAD(P)-binding domain"/>
    <property type="match status" value="1"/>
</dbReference>
<comment type="caution">
    <text evidence="5">The sequence shown here is derived from an EMBL/GenBank/DDBJ whole genome shotgun (WGS) entry which is preliminary data.</text>
</comment>
<dbReference type="InterPro" id="IPR036188">
    <property type="entry name" value="FAD/NAD-bd_sf"/>
</dbReference>
<name>A4ECQ6_COLAA</name>
<reference evidence="5 6" key="1">
    <citation type="submission" date="2007-01" db="EMBL/GenBank/DDBJ databases">
        <title>Draft genome sequence of Collinsella aerofaciens (ATCC 25986).</title>
        <authorList>
            <person name="Sudarsanam P."/>
            <person name="Ley R."/>
            <person name="Guruge J."/>
            <person name="Turnbaugh P.J."/>
            <person name="Mahowald M."/>
            <person name="Liep D."/>
            <person name="Gordon J."/>
        </authorList>
    </citation>
    <scope>NUCLEOTIDE SEQUENCE [LARGE SCALE GENOMIC DNA]</scope>
    <source>
        <strain evidence="6">ATCC 25986 / DSM 3979 / JCM 10188 / KCTC 3647 / NCTC 11838 / VPI 1003</strain>
    </source>
</reference>
<dbReference type="Proteomes" id="UP000002979">
    <property type="component" value="Unassembled WGS sequence"/>
</dbReference>
<evidence type="ECO:0000313" key="5">
    <source>
        <dbReference type="EMBL" id="EBA38666.1"/>
    </source>
</evidence>
<evidence type="ECO:0000259" key="3">
    <source>
        <dbReference type="Pfam" id="PF00890"/>
    </source>
</evidence>
<dbReference type="Pfam" id="PF00890">
    <property type="entry name" value="FAD_binding_2"/>
    <property type="match status" value="1"/>
</dbReference>
<dbReference type="Gene3D" id="3.50.50.60">
    <property type="entry name" value="FAD/NAD(P)-binding domain"/>
    <property type="match status" value="2"/>
</dbReference>
<dbReference type="InterPro" id="IPR003953">
    <property type="entry name" value="FAD-dep_OxRdtase_2_FAD-bd"/>
</dbReference>
<feature type="domain" description="FAD-dependent protein C-terminal" evidence="4">
    <location>
        <begin position="339"/>
        <end position="534"/>
    </location>
</feature>
<evidence type="ECO:0000256" key="1">
    <source>
        <dbReference type="ARBA" id="ARBA00022630"/>
    </source>
</evidence>
<accession>A4ECQ6</accession>
<organism evidence="5 6">
    <name type="scientific">Collinsella aerofaciens (strain ATCC 25986 / DSM 3979 / JCM 10188 / KCTC 3647 / NCTC 11838 / VPI 1003)</name>
    <dbReference type="NCBI Taxonomy" id="411903"/>
    <lineage>
        <taxon>Bacteria</taxon>
        <taxon>Bacillati</taxon>
        <taxon>Actinomycetota</taxon>
        <taxon>Coriobacteriia</taxon>
        <taxon>Coriobacteriales</taxon>
        <taxon>Coriobacteriaceae</taxon>
        <taxon>Collinsella</taxon>
    </lineage>
</organism>
<proteinExistence type="predicted"/>